<dbReference type="EMBL" id="JAGJRS010000019">
    <property type="protein sequence ID" value="MBP1474674.1"/>
    <property type="molecule type" value="Genomic_DNA"/>
</dbReference>
<comment type="caution">
    <text evidence="3">The sequence shown here is derived from an EMBL/GenBank/DDBJ whole genome shotgun (WGS) entry which is preliminary data.</text>
</comment>
<dbReference type="PANTHER" id="PTHR21198:SF7">
    <property type="entry name" value="ASPARTATE-GLUTAMATE RACEMASE FAMILY"/>
    <property type="match status" value="1"/>
</dbReference>
<evidence type="ECO:0000256" key="1">
    <source>
        <dbReference type="ARBA" id="ARBA00007847"/>
    </source>
</evidence>
<dbReference type="Proteomes" id="UP000823790">
    <property type="component" value="Unassembled WGS sequence"/>
</dbReference>
<dbReference type="Gene3D" id="3.40.50.1860">
    <property type="match status" value="2"/>
</dbReference>
<dbReference type="Pfam" id="PF01177">
    <property type="entry name" value="Asp_Glu_race"/>
    <property type="match status" value="1"/>
</dbReference>
<protein>
    <submittedName>
        <fullName evidence="3">Aspartate/glutamate racemase family protein</fullName>
    </submittedName>
</protein>
<sequence length="248" mass="26436">MRPTIVKQEGVIGVVGVAPWSTLDFCKTLYGMVTATKDWHYPRVLVDINTKIPSRGRHFELGEEDFSFAIEQSIRRLADAGANVVVVTCNTAHIYYARWANCPPVPVPHIAQACVDEMARKQAQLVAILGGASLRSSGLYENLLAAGGIAVARLSETEADLVAQAIEQVKTTSRISESMLADLAELFRSLRKRGVDGLILGCTELSSALPLAADLFPNVVESNAALAAAALTIAMPDGLNTANGHIGP</sequence>
<organism evidence="3 4">
    <name type="scientific">Frateuria flava</name>
    <dbReference type="NCBI Taxonomy" id="2821489"/>
    <lineage>
        <taxon>Bacteria</taxon>
        <taxon>Pseudomonadati</taxon>
        <taxon>Pseudomonadota</taxon>
        <taxon>Gammaproteobacteria</taxon>
        <taxon>Lysobacterales</taxon>
        <taxon>Rhodanobacteraceae</taxon>
        <taxon>Frateuria</taxon>
    </lineage>
</organism>
<dbReference type="NCBIfam" id="TIGR00035">
    <property type="entry name" value="asp_race"/>
    <property type="match status" value="1"/>
</dbReference>
<dbReference type="InterPro" id="IPR015942">
    <property type="entry name" value="Asp/Glu/hydantoin_racemase"/>
</dbReference>
<comment type="similarity">
    <text evidence="1">Belongs to the aspartate/glutamate racemases family.</text>
</comment>
<dbReference type="SUPFAM" id="SSF53681">
    <property type="entry name" value="Aspartate/glutamate racemase"/>
    <property type="match status" value="2"/>
</dbReference>
<dbReference type="InterPro" id="IPR004380">
    <property type="entry name" value="Asp_race"/>
</dbReference>
<proteinExistence type="inferred from homology"/>
<dbReference type="RefSeq" id="WP_209619916.1">
    <property type="nucleotide sequence ID" value="NZ_JAGJRS010000019.1"/>
</dbReference>
<dbReference type="PANTHER" id="PTHR21198">
    <property type="entry name" value="GLUTAMATE RACEMASE"/>
    <property type="match status" value="1"/>
</dbReference>
<keyword evidence="2" id="KW-0413">Isomerase</keyword>
<evidence type="ECO:0000256" key="2">
    <source>
        <dbReference type="ARBA" id="ARBA00023235"/>
    </source>
</evidence>
<keyword evidence="4" id="KW-1185">Reference proteome</keyword>
<name>A0ABS4DNP2_9GAMM</name>
<gene>
    <name evidence="3" type="ORF">J7I44_10215</name>
</gene>
<dbReference type="InterPro" id="IPR001920">
    <property type="entry name" value="Asp/Glu_race"/>
</dbReference>
<reference evidence="3 4" key="1">
    <citation type="submission" date="2021-04" db="EMBL/GenBank/DDBJ databases">
        <authorList>
            <person name="Huq M.A."/>
        </authorList>
    </citation>
    <scope>NUCLEOTIDE SEQUENCE [LARGE SCALE GENOMIC DNA]</scope>
    <source>
        <strain evidence="3 4">MAH-13</strain>
    </source>
</reference>
<evidence type="ECO:0000313" key="4">
    <source>
        <dbReference type="Proteomes" id="UP000823790"/>
    </source>
</evidence>
<evidence type="ECO:0000313" key="3">
    <source>
        <dbReference type="EMBL" id="MBP1474674.1"/>
    </source>
</evidence>
<accession>A0ABS4DNP2</accession>